<reference evidence="1" key="1">
    <citation type="submission" date="2020-05" db="EMBL/GenBank/DDBJ databases">
        <authorList>
            <person name="Chiriac C."/>
            <person name="Salcher M."/>
            <person name="Ghai R."/>
            <person name="Kavagutti S V."/>
        </authorList>
    </citation>
    <scope>NUCLEOTIDE SEQUENCE</scope>
</reference>
<protein>
    <submittedName>
        <fullName evidence="1">Uncharacterized protein</fullName>
    </submittedName>
</protein>
<accession>A0A6J7X126</accession>
<evidence type="ECO:0000313" key="1">
    <source>
        <dbReference type="EMBL" id="CAB5220963.1"/>
    </source>
</evidence>
<gene>
    <name evidence="1" type="ORF">UFOVP240_61</name>
</gene>
<sequence length="100" mass="11650">MIQQPHTEGEETRLADVVVYHNGRRIESDKWDTTLFMESWSDLLSLTAPQFIDKNVRVIKKSDWLKGKKIEPVRLTCRLCNQPIAICMGECDIDKFLELI</sequence>
<proteinExistence type="predicted"/>
<dbReference type="EMBL" id="LR798293">
    <property type="protein sequence ID" value="CAB5220963.1"/>
    <property type="molecule type" value="Genomic_DNA"/>
</dbReference>
<name>A0A6J7X126_9CAUD</name>
<organism evidence="1">
    <name type="scientific">uncultured Caudovirales phage</name>
    <dbReference type="NCBI Taxonomy" id="2100421"/>
    <lineage>
        <taxon>Viruses</taxon>
        <taxon>Duplodnaviria</taxon>
        <taxon>Heunggongvirae</taxon>
        <taxon>Uroviricota</taxon>
        <taxon>Caudoviricetes</taxon>
        <taxon>Peduoviridae</taxon>
        <taxon>Maltschvirus</taxon>
        <taxon>Maltschvirus maltsch</taxon>
    </lineage>
</organism>